<dbReference type="InterPro" id="IPR008792">
    <property type="entry name" value="PQQD"/>
</dbReference>
<reference evidence="1 2" key="1">
    <citation type="submission" date="2023-03" db="EMBL/GenBank/DDBJ databases">
        <title>Draft genome sequence of type strain Streptomyces ferralitis JCM 14344.</title>
        <authorList>
            <person name="Klaysubun C."/>
            <person name="Duangmal K."/>
        </authorList>
    </citation>
    <scope>NUCLEOTIDE SEQUENCE [LARGE SCALE GENOMIC DNA]</scope>
    <source>
        <strain evidence="1 2">JCM 14344</strain>
    </source>
</reference>
<organism evidence="1 2">
    <name type="scientific">Streptantibioticus ferralitis</name>
    <dbReference type="NCBI Taxonomy" id="236510"/>
    <lineage>
        <taxon>Bacteria</taxon>
        <taxon>Bacillati</taxon>
        <taxon>Actinomycetota</taxon>
        <taxon>Actinomycetes</taxon>
        <taxon>Kitasatosporales</taxon>
        <taxon>Streptomycetaceae</taxon>
        <taxon>Streptantibioticus</taxon>
    </lineage>
</organism>
<evidence type="ECO:0000313" key="2">
    <source>
        <dbReference type="Proteomes" id="UP001220022"/>
    </source>
</evidence>
<gene>
    <name evidence="1" type="ORF">P2L57_07565</name>
</gene>
<dbReference type="Gene3D" id="1.10.10.1150">
    <property type="entry name" value="Coenzyme PQQ synthesis protein D (PqqD)"/>
    <property type="match status" value="1"/>
</dbReference>
<keyword evidence="2" id="KW-1185">Reference proteome</keyword>
<evidence type="ECO:0000313" key="1">
    <source>
        <dbReference type="EMBL" id="MDF2255583.1"/>
    </source>
</evidence>
<protein>
    <submittedName>
        <fullName evidence="1">Lasso peptide biosynthesis PqqD family chaperone</fullName>
    </submittedName>
</protein>
<dbReference type="InterPro" id="IPR041881">
    <property type="entry name" value="PqqD_sf"/>
</dbReference>
<accession>A0ABT5YVT1</accession>
<dbReference type="Proteomes" id="UP001220022">
    <property type="component" value="Unassembled WGS sequence"/>
</dbReference>
<dbReference type="EMBL" id="JARHTQ010000004">
    <property type="protein sequence ID" value="MDF2255583.1"/>
    <property type="molecule type" value="Genomic_DNA"/>
</dbReference>
<proteinExistence type="predicted"/>
<name>A0ABT5YVT1_9ACTN</name>
<sequence length="85" mass="9107">MSRLRSDVTACPTDDGMVLLDERRGCYWQLNGTGALVVQALLDGATPQQVADQLARTRPVSQERAAADVAALVDQLTRAKLVTAP</sequence>
<dbReference type="NCBIfam" id="NF033530">
    <property type="entry name" value="lasso_PqqD_Strm"/>
    <property type="match status" value="1"/>
</dbReference>
<dbReference type="Pfam" id="PF05402">
    <property type="entry name" value="PqqD"/>
    <property type="match status" value="1"/>
</dbReference>
<dbReference type="RefSeq" id="WP_275810309.1">
    <property type="nucleotide sequence ID" value="NZ_BAAANM010000017.1"/>
</dbReference>
<comment type="caution">
    <text evidence="1">The sequence shown here is derived from an EMBL/GenBank/DDBJ whole genome shotgun (WGS) entry which is preliminary data.</text>
</comment>